<keyword evidence="1 6" id="KW-0575">Peroxidase</keyword>
<feature type="active site" description="Cysteine sulfenic acid (-SOH) intermediate" evidence="6">
    <location>
        <position position="138"/>
    </location>
</feature>
<dbReference type="InterPro" id="IPR029032">
    <property type="entry name" value="AhpD-like"/>
</dbReference>
<keyword evidence="3 6" id="KW-0560">Oxidoreductase</keyword>
<dbReference type="SUPFAM" id="SSF69118">
    <property type="entry name" value="AhpD-like"/>
    <property type="match status" value="1"/>
</dbReference>
<comment type="caution">
    <text evidence="8">The sequence shown here is derived from an EMBL/GenBank/DDBJ whole genome shotgun (WGS) entry which is preliminary data.</text>
</comment>
<feature type="active site" description="Proton donor" evidence="6">
    <location>
        <position position="135"/>
    </location>
</feature>
<dbReference type="HAMAP" id="MF_01676">
    <property type="entry name" value="AhpD"/>
    <property type="match status" value="1"/>
</dbReference>
<comment type="function">
    <text evidence="6">Antioxidant protein with alkyl hydroperoxidase activity. Required for the reduction of the AhpC active site cysteine residues and for the regeneration of the AhpC enzyme activity.</text>
</comment>
<evidence type="ECO:0000256" key="1">
    <source>
        <dbReference type="ARBA" id="ARBA00022559"/>
    </source>
</evidence>
<dbReference type="GO" id="GO:0045454">
    <property type="term" value="P:cell redox homeostasis"/>
    <property type="evidence" value="ECO:0007669"/>
    <property type="project" value="TreeGrafter"/>
</dbReference>
<keyword evidence="4 6" id="KW-1015">Disulfide bond</keyword>
<comment type="similarity">
    <text evidence="6">Belongs to the AhpD family.</text>
</comment>
<feature type="disulfide bond" description="Interchain (with AhpC); in linked form" evidence="6">
    <location>
        <position position="138"/>
    </location>
</feature>
<dbReference type="PANTHER" id="PTHR33930">
    <property type="entry name" value="ALKYL HYDROPEROXIDE REDUCTASE AHPD"/>
    <property type="match status" value="1"/>
</dbReference>
<dbReference type="InterPro" id="IPR004675">
    <property type="entry name" value="AhpD_core"/>
</dbReference>
<dbReference type="PATRIC" id="fig|345309.4.peg.2543"/>
<sequence>MSLADLRSQLPDYAKDLKLNLDSVLSEAGAPGLNKAQIAMIAMGSAYAARFKPLTEAVAAFAAEHASAEQLTAAKGSAAIMGMNNIYYRFQHLVSHPEYDTMPAKLRMNVIGAYKGEAKNDFELVSLAVSAVNGCGMCIDSHDKVLRDGGVSVQGIQSAVRIASVIHAVAVVLEQADAAG</sequence>
<keyword evidence="5 6" id="KW-0676">Redox-active center</keyword>
<gene>
    <name evidence="6" type="primary">ahpD</name>
    <name evidence="8" type="ORF">VI08_14690</name>
</gene>
<evidence type="ECO:0000256" key="5">
    <source>
        <dbReference type="ARBA" id="ARBA00023284"/>
    </source>
</evidence>
<feature type="disulfide bond" evidence="6">
    <location>
        <begin position="135"/>
        <end position="138"/>
    </location>
</feature>
<keyword evidence="9" id="KW-1185">Reference proteome</keyword>
<evidence type="ECO:0000313" key="8">
    <source>
        <dbReference type="EMBL" id="KJV30733.1"/>
    </source>
</evidence>
<reference evidence="8 9" key="1">
    <citation type="submission" date="2015-03" db="EMBL/GenBank/DDBJ databases">
        <title>Draft genome sequence of Luteibacter yeojuensis strain SU11.</title>
        <authorList>
            <person name="Sulaiman J."/>
            <person name="Priya K."/>
            <person name="Chan K.-G."/>
        </authorList>
    </citation>
    <scope>NUCLEOTIDE SEQUENCE [LARGE SCALE GENOMIC DNA]</scope>
    <source>
        <strain evidence="8 9">SU11</strain>
    </source>
</reference>
<proteinExistence type="inferred from homology"/>
<organism evidence="8 9">
    <name type="scientific">Luteibacter yeojuensis</name>
    <dbReference type="NCBI Taxonomy" id="345309"/>
    <lineage>
        <taxon>Bacteria</taxon>
        <taxon>Pseudomonadati</taxon>
        <taxon>Pseudomonadota</taxon>
        <taxon>Gammaproteobacteria</taxon>
        <taxon>Lysobacterales</taxon>
        <taxon>Rhodanobacteraceae</taxon>
        <taxon>Luteibacter</taxon>
    </lineage>
</organism>
<keyword evidence="2 6" id="KW-0049">Antioxidant</keyword>
<dbReference type="InterPro" id="IPR004674">
    <property type="entry name" value="AhpD"/>
</dbReference>
<dbReference type="GO" id="GO:0006979">
    <property type="term" value="P:response to oxidative stress"/>
    <property type="evidence" value="ECO:0007669"/>
    <property type="project" value="InterPro"/>
</dbReference>
<dbReference type="EC" id="1.11.1.28" evidence="6"/>
<protein>
    <recommendedName>
        <fullName evidence="6">Alkyl hydroperoxide reductase AhpD</fullName>
        <ecNumber evidence="6">1.11.1.28</ecNumber>
    </recommendedName>
    <alternativeName>
        <fullName evidence="6">Alkylhydroperoxidase AhpD</fullName>
    </alternativeName>
</protein>
<dbReference type="GO" id="GO:0032843">
    <property type="term" value="F:hydroperoxide reductase activity"/>
    <property type="evidence" value="ECO:0007669"/>
    <property type="project" value="InterPro"/>
</dbReference>
<dbReference type="RefSeq" id="WP_045830363.1">
    <property type="nucleotide sequence ID" value="NZ_JZRB01000031.1"/>
</dbReference>
<dbReference type="Pfam" id="PF02627">
    <property type="entry name" value="CMD"/>
    <property type="match status" value="1"/>
</dbReference>
<evidence type="ECO:0000256" key="4">
    <source>
        <dbReference type="ARBA" id="ARBA00023157"/>
    </source>
</evidence>
<dbReference type="AlphaFoldDB" id="A0A0F3KHQ0"/>
<dbReference type="GO" id="GO:0015036">
    <property type="term" value="F:disulfide oxidoreductase activity"/>
    <property type="evidence" value="ECO:0007669"/>
    <property type="project" value="TreeGrafter"/>
</dbReference>
<evidence type="ECO:0000256" key="2">
    <source>
        <dbReference type="ARBA" id="ARBA00022862"/>
    </source>
</evidence>
<accession>A0A0F3KHQ0</accession>
<evidence type="ECO:0000259" key="7">
    <source>
        <dbReference type="Pfam" id="PF02627"/>
    </source>
</evidence>
<dbReference type="InterPro" id="IPR003779">
    <property type="entry name" value="CMD-like"/>
</dbReference>
<dbReference type="OrthoDB" id="9801997at2"/>
<dbReference type="NCBIfam" id="TIGR00778">
    <property type="entry name" value="ahpD_dom"/>
    <property type="match status" value="1"/>
</dbReference>
<dbReference type="Gene3D" id="1.20.1290.10">
    <property type="entry name" value="AhpD-like"/>
    <property type="match status" value="1"/>
</dbReference>
<name>A0A0F3KHQ0_9GAMM</name>
<evidence type="ECO:0000313" key="9">
    <source>
        <dbReference type="Proteomes" id="UP000033651"/>
    </source>
</evidence>
<dbReference type="Proteomes" id="UP000033651">
    <property type="component" value="Unassembled WGS sequence"/>
</dbReference>
<feature type="domain" description="Carboxymuconolactone decarboxylase-like" evidence="7">
    <location>
        <begin position="97"/>
        <end position="175"/>
    </location>
</feature>
<dbReference type="PANTHER" id="PTHR33930:SF7">
    <property type="entry name" value="ALKYL HYDROPEROXIDE REDUCTASE AHPD"/>
    <property type="match status" value="1"/>
</dbReference>
<dbReference type="GO" id="GO:0051920">
    <property type="term" value="F:peroxiredoxin activity"/>
    <property type="evidence" value="ECO:0007669"/>
    <property type="project" value="InterPro"/>
</dbReference>
<comment type="catalytic activity">
    <reaction evidence="6">
        <text>N(6)-[(R)-dihydrolipoyl]-L-lysyl-[lipoyl-carrier protein] + a hydroperoxide = N(6)-[(R)-lipoyl]-L-lysyl-[lipoyl-carrier protein] + an alcohol + H2O</text>
        <dbReference type="Rhea" id="RHEA:62636"/>
        <dbReference type="Rhea" id="RHEA-COMP:10502"/>
        <dbReference type="Rhea" id="RHEA-COMP:16355"/>
        <dbReference type="ChEBI" id="CHEBI:15377"/>
        <dbReference type="ChEBI" id="CHEBI:30879"/>
        <dbReference type="ChEBI" id="CHEBI:35924"/>
        <dbReference type="ChEBI" id="CHEBI:83099"/>
        <dbReference type="ChEBI" id="CHEBI:83100"/>
        <dbReference type="EC" id="1.11.1.28"/>
    </reaction>
</comment>
<evidence type="ECO:0000256" key="6">
    <source>
        <dbReference type="HAMAP-Rule" id="MF_01676"/>
    </source>
</evidence>
<evidence type="ECO:0000256" key="3">
    <source>
        <dbReference type="ARBA" id="ARBA00023002"/>
    </source>
</evidence>
<dbReference type="EMBL" id="JZRB01000031">
    <property type="protein sequence ID" value="KJV30733.1"/>
    <property type="molecule type" value="Genomic_DNA"/>
</dbReference>